<evidence type="ECO:0000256" key="7">
    <source>
        <dbReference type="ARBA" id="ARBA00083891"/>
    </source>
</evidence>
<dbReference type="Gene3D" id="2.30.30.40">
    <property type="entry name" value="SH3 Domains"/>
    <property type="match status" value="1"/>
</dbReference>
<keyword evidence="1 8" id="KW-0728">SH3 domain</keyword>
<dbReference type="InterPro" id="IPR031160">
    <property type="entry name" value="F_BAR_dom"/>
</dbReference>
<reference evidence="15" key="1">
    <citation type="submission" date="2025-08" db="UniProtKB">
        <authorList>
            <consortium name="Ensembl"/>
        </authorList>
    </citation>
    <scope>IDENTIFICATION</scope>
</reference>
<dbReference type="Proteomes" id="UP000694427">
    <property type="component" value="Unplaced"/>
</dbReference>
<dbReference type="PANTHER" id="PTHR14166">
    <property type="entry name" value="SLIT-ROBO RHO GTPASE ACTIVATING PROTEIN"/>
    <property type="match status" value="1"/>
</dbReference>
<keyword evidence="3" id="KW-0597">Phosphoprotein</keyword>
<feature type="coiled-coil region" evidence="10">
    <location>
        <begin position="287"/>
        <end position="314"/>
    </location>
</feature>
<evidence type="ECO:0000256" key="6">
    <source>
        <dbReference type="ARBA" id="ARBA00073473"/>
    </source>
</evidence>
<dbReference type="Gene3D" id="1.10.555.10">
    <property type="entry name" value="Rho GTPase activation protein"/>
    <property type="match status" value="1"/>
</dbReference>
<dbReference type="InterPro" id="IPR001060">
    <property type="entry name" value="FCH_dom"/>
</dbReference>
<dbReference type="FunFam" id="1.10.555.10:FF:000010">
    <property type="entry name" value="SLIT-ROBO Rho GTPase-activating protein 1 isoform 2"/>
    <property type="match status" value="1"/>
</dbReference>
<dbReference type="InterPro" id="IPR008936">
    <property type="entry name" value="Rho_GTPase_activation_prot"/>
</dbReference>
<dbReference type="InterPro" id="IPR027267">
    <property type="entry name" value="AH/BAR_dom_sf"/>
</dbReference>
<evidence type="ECO:0000256" key="1">
    <source>
        <dbReference type="ARBA" id="ARBA00022443"/>
    </source>
</evidence>
<keyword evidence="16" id="KW-1185">Reference proteome</keyword>
<feature type="domain" description="Rho-GAP" evidence="13">
    <location>
        <begin position="438"/>
        <end position="624"/>
    </location>
</feature>
<reference evidence="15" key="2">
    <citation type="submission" date="2025-09" db="UniProtKB">
        <authorList>
            <consortium name="Ensembl"/>
        </authorList>
    </citation>
    <scope>IDENTIFICATION</scope>
</reference>
<dbReference type="Pfam" id="PF00611">
    <property type="entry name" value="FCH"/>
    <property type="match status" value="1"/>
</dbReference>
<dbReference type="Ensembl" id="ENSCCRT00010022427.1">
    <property type="protein sequence ID" value="ENSCCRP00010020493.1"/>
    <property type="gene ID" value="ENSCCRG00010004782.1"/>
</dbReference>
<evidence type="ECO:0000256" key="9">
    <source>
        <dbReference type="PROSITE-ProRule" id="PRU01077"/>
    </source>
</evidence>
<evidence type="ECO:0000259" key="13">
    <source>
        <dbReference type="PROSITE" id="PS50238"/>
    </source>
</evidence>
<evidence type="ECO:0000256" key="11">
    <source>
        <dbReference type="SAM" id="MobiDB-lite"/>
    </source>
</evidence>
<organism evidence="15 16">
    <name type="scientific">Cyprinus carpio</name>
    <name type="common">Common carp</name>
    <dbReference type="NCBI Taxonomy" id="7962"/>
    <lineage>
        <taxon>Eukaryota</taxon>
        <taxon>Metazoa</taxon>
        <taxon>Chordata</taxon>
        <taxon>Craniata</taxon>
        <taxon>Vertebrata</taxon>
        <taxon>Euteleostomi</taxon>
        <taxon>Actinopterygii</taxon>
        <taxon>Neopterygii</taxon>
        <taxon>Teleostei</taxon>
        <taxon>Ostariophysi</taxon>
        <taxon>Cypriniformes</taxon>
        <taxon>Cyprinidae</taxon>
        <taxon>Cyprininae</taxon>
        <taxon>Cyprinus</taxon>
    </lineage>
</organism>
<proteinExistence type="predicted"/>
<dbReference type="CDD" id="cd04383">
    <property type="entry name" value="RhoGAP_srGAP"/>
    <property type="match status" value="1"/>
</dbReference>
<sequence>ANLISSISNDKRIRAQLVEQQKCLEQQTDMRVQLLQDLQDFFRKKSEIEMEYSRNLENVKYWQHLLWFEFRTSCTLCFKEITFQMQEDLMKVLNELYTVMKTYHMYHTESISAESKLKEAEKQEEKQIGRVGDPVFHIRLEDRHQRRSSVKKIEKMKEKRQAKYSENKLKSIKARNEYLLTLEASNASIFKYYIHDLSDLIDCCDLGYHASLNRALRTYLSAEYNLETSRHEGLDIIENAVDSLDPRSDRQRFMEMYPTAFCPPVKFEFQPHMGDEVCQITAQPPVQAELLLRFQQLQSRLATLKIENEEIKKTSEATLTTIQDMVTIEDYDVSECFHHSRSTESVKSTVSETYLSKPSIAKRRANQQETEQFYFMKFREYLEGSNLITKLQAKHDLLKRTLGDGIVCFSLPPSLPPKPFGTQRPRPRSVFNVKLFNGNLESFVKDSGQAIPRVVESCIRFINLYGLQHQGIFRVSGSQVEVNDIKNSFERGNDPLTDEENNHDINSVAGVLKLYFRGLENPLFPKERFNDLISFVNNLYERSLYIRKILLTVPRSVLVVMRYLFAFLNHLSQYSDENMMDPYNLAICFGPTLMPTPETQDQVSCQAHVNEVIKTIIIHHETIFPDAKELDGPMYEKCMAGGDYCESPYSEHGALEEVDQDGGAETHTSEDEGEPIEAIAKFDYVGRSARELSFKKGASLLLYQRASDDWWEGRHNGIDGLVPHQYIVVQDMDDTFSDTLSQKADSEASSGHGGEEKCSSRDIGSPTDSRLPDSYIKETMNTALNELKELERQSSAKHAPDVVLDTLEQMKNAPTPASSTESLSQLHGLLLRPAVTEPPMRRSTSSSSDTMSTFKPAVAPRMGVQLKPPALRPKPMVAIPKTGAAQHPAAPPQDPLDKSCTM</sequence>
<comment type="function">
    <text evidence="5">GTPase-activating protein for RhoA and Cdc42 small GTPases. Together with CDC42 seems to be involved in the pathway mediating the repulsive signaling of Robo and Slit proteins in neuronal migration. SLIT2, probably through interaction with ROBO1, increases the interaction of SRGAP1 with ROBO1 and inactivates CDC42.</text>
</comment>
<dbReference type="PROSITE" id="PS51741">
    <property type="entry name" value="F_BAR"/>
    <property type="match status" value="1"/>
</dbReference>
<evidence type="ECO:0000256" key="2">
    <source>
        <dbReference type="ARBA" id="ARBA00022468"/>
    </source>
</evidence>
<feature type="compositionally biased region" description="Polar residues" evidence="11">
    <location>
        <begin position="738"/>
        <end position="749"/>
    </location>
</feature>
<dbReference type="PROSITE" id="PS50002">
    <property type="entry name" value="SH3"/>
    <property type="match status" value="1"/>
</dbReference>
<feature type="region of interest" description="Disordered" evidence="11">
    <location>
        <begin position="738"/>
        <end position="774"/>
    </location>
</feature>
<feature type="domain" description="F-BAR" evidence="14">
    <location>
        <begin position="1"/>
        <end position="249"/>
    </location>
</feature>
<keyword evidence="4 9" id="KW-0175">Coiled coil</keyword>
<dbReference type="Gene3D" id="1.20.1270.60">
    <property type="entry name" value="Arfaptin homology (AH) domain/BAR domain"/>
    <property type="match status" value="2"/>
</dbReference>
<evidence type="ECO:0000259" key="12">
    <source>
        <dbReference type="PROSITE" id="PS50002"/>
    </source>
</evidence>
<dbReference type="InterPro" id="IPR000198">
    <property type="entry name" value="RhoGAP_dom"/>
</dbReference>
<feature type="domain" description="SH3" evidence="12">
    <location>
        <begin position="673"/>
        <end position="732"/>
    </location>
</feature>
<dbReference type="InterPro" id="IPR035648">
    <property type="entry name" value="srGAP1/2/3_SH3"/>
</dbReference>
<dbReference type="CDD" id="cd11955">
    <property type="entry name" value="SH3_srGAP1-3"/>
    <property type="match status" value="1"/>
</dbReference>
<evidence type="ECO:0000256" key="10">
    <source>
        <dbReference type="SAM" id="Coils"/>
    </source>
</evidence>
<accession>A0A8C1IP94</accession>
<dbReference type="AlphaFoldDB" id="A0A8C1IP94"/>
<dbReference type="FunFam" id="1.20.1270.60:FF:000006">
    <property type="entry name" value="SLIT-ROBO Rho GTPase-activating protein 1 isoform 2"/>
    <property type="match status" value="1"/>
</dbReference>
<feature type="compositionally biased region" description="Low complexity" evidence="11">
    <location>
        <begin position="843"/>
        <end position="853"/>
    </location>
</feature>
<keyword evidence="2" id="KW-0343">GTPase activation</keyword>
<dbReference type="InterPro" id="IPR001452">
    <property type="entry name" value="SH3_domain"/>
</dbReference>
<evidence type="ECO:0000256" key="4">
    <source>
        <dbReference type="ARBA" id="ARBA00023054"/>
    </source>
</evidence>
<dbReference type="SUPFAM" id="SSF48350">
    <property type="entry name" value="GTPase activation domain, GAP"/>
    <property type="match status" value="1"/>
</dbReference>
<evidence type="ECO:0000256" key="3">
    <source>
        <dbReference type="ARBA" id="ARBA00022553"/>
    </source>
</evidence>
<dbReference type="SMART" id="SM00324">
    <property type="entry name" value="RhoGAP"/>
    <property type="match status" value="1"/>
</dbReference>
<dbReference type="GO" id="GO:0007165">
    <property type="term" value="P:signal transduction"/>
    <property type="evidence" value="ECO:0007669"/>
    <property type="project" value="InterPro"/>
</dbReference>
<dbReference type="PROSITE" id="PS50238">
    <property type="entry name" value="RHOGAP"/>
    <property type="match status" value="1"/>
</dbReference>
<dbReference type="InterPro" id="IPR036028">
    <property type="entry name" value="SH3-like_dom_sf"/>
</dbReference>
<evidence type="ECO:0000313" key="15">
    <source>
        <dbReference type="Ensembl" id="ENSCCRP00010020493.1"/>
    </source>
</evidence>
<dbReference type="InterPro" id="IPR051627">
    <property type="entry name" value="SLIT-ROBO_RhoGAP"/>
</dbReference>
<dbReference type="SMART" id="SM00326">
    <property type="entry name" value="SH3"/>
    <property type="match status" value="1"/>
</dbReference>
<dbReference type="SUPFAM" id="SSF103657">
    <property type="entry name" value="BAR/IMD domain-like"/>
    <property type="match status" value="1"/>
</dbReference>
<dbReference type="Pfam" id="PF00018">
    <property type="entry name" value="SH3_1"/>
    <property type="match status" value="1"/>
</dbReference>
<dbReference type="FunFam" id="2.30.30.40:FF:000005">
    <property type="entry name" value="SLIT-ROBO Rho GTPase-activating protein 1 isoform 2"/>
    <property type="match status" value="1"/>
</dbReference>
<dbReference type="Pfam" id="PF00620">
    <property type="entry name" value="RhoGAP"/>
    <property type="match status" value="1"/>
</dbReference>
<name>A0A8C1IP94_CYPCA</name>
<evidence type="ECO:0000259" key="14">
    <source>
        <dbReference type="PROSITE" id="PS51741"/>
    </source>
</evidence>
<feature type="region of interest" description="Disordered" evidence="11">
    <location>
        <begin position="837"/>
        <end position="902"/>
    </location>
</feature>
<protein>
    <recommendedName>
        <fullName evidence="6">SLIT-ROBO Rho GTPase-activating protein 1</fullName>
    </recommendedName>
    <alternativeName>
        <fullName evidence="7">Rho GTPase-activating protein 13</fullName>
    </alternativeName>
</protein>
<evidence type="ECO:0000313" key="16">
    <source>
        <dbReference type="Proteomes" id="UP000694427"/>
    </source>
</evidence>
<evidence type="ECO:0000256" key="5">
    <source>
        <dbReference type="ARBA" id="ARBA00056458"/>
    </source>
</evidence>
<dbReference type="GO" id="GO:0005096">
    <property type="term" value="F:GTPase activator activity"/>
    <property type="evidence" value="ECO:0007669"/>
    <property type="project" value="UniProtKB-KW"/>
</dbReference>
<evidence type="ECO:0000256" key="8">
    <source>
        <dbReference type="PROSITE-ProRule" id="PRU00192"/>
    </source>
</evidence>
<dbReference type="SUPFAM" id="SSF50044">
    <property type="entry name" value="SH3-domain"/>
    <property type="match status" value="1"/>
</dbReference>